<dbReference type="GO" id="GO:0007169">
    <property type="term" value="P:cell surface receptor protein tyrosine kinase signaling pathway"/>
    <property type="evidence" value="ECO:0007669"/>
    <property type="project" value="InterPro"/>
</dbReference>
<keyword evidence="3" id="KW-0808">Transferase</keyword>
<dbReference type="GO" id="GO:0043235">
    <property type="term" value="C:receptor complex"/>
    <property type="evidence" value="ECO:0007669"/>
    <property type="project" value="TreeGrafter"/>
</dbReference>
<dbReference type="SMART" id="SM00219">
    <property type="entry name" value="TyrKc"/>
    <property type="match status" value="1"/>
</dbReference>
<dbReference type="InterPro" id="IPR002011">
    <property type="entry name" value="Tyr_kinase_rcpt_2_CS"/>
</dbReference>
<keyword evidence="9" id="KW-0067">ATP-binding</keyword>
<keyword evidence="10" id="KW-1133">Transmembrane helix</keyword>
<keyword evidence="11" id="KW-0472">Membrane</keyword>
<dbReference type="InterPro" id="IPR000719">
    <property type="entry name" value="Prot_kinase_dom"/>
</dbReference>
<evidence type="ECO:0000259" key="14">
    <source>
        <dbReference type="PROSITE" id="PS50011"/>
    </source>
</evidence>
<evidence type="ECO:0000256" key="8">
    <source>
        <dbReference type="ARBA" id="ARBA00022777"/>
    </source>
</evidence>
<proteinExistence type="predicted"/>
<dbReference type="InterPro" id="IPR011009">
    <property type="entry name" value="Kinase-like_dom_sf"/>
</dbReference>
<dbReference type="InterPro" id="IPR020635">
    <property type="entry name" value="Tyr_kinase_cat_dom"/>
</dbReference>
<evidence type="ECO:0000256" key="12">
    <source>
        <dbReference type="ARBA" id="ARBA00023137"/>
    </source>
</evidence>
<evidence type="ECO:0000256" key="5">
    <source>
        <dbReference type="ARBA" id="ARBA00022729"/>
    </source>
</evidence>
<dbReference type="OrthoDB" id="98077at2759"/>
<evidence type="ECO:0000256" key="10">
    <source>
        <dbReference type="ARBA" id="ARBA00022989"/>
    </source>
</evidence>
<dbReference type="GO" id="GO:0005886">
    <property type="term" value="C:plasma membrane"/>
    <property type="evidence" value="ECO:0007669"/>
    <property type="project" value="TreeGrafter"/>
</dbReference>
<comment type="catalytic activity">
    <reaction evidence="13">
        <text>L-tyrosyl-[protein] + ATP = O-phospho-L-tyrosyl-[protein] + ADP + H(+)</text>
        <dbReference type="Rhea" id="RHEA:10596"/>
        <dbReference type="Rhea" id="RHEA-COMP:10136"/>
        <dbReference type="Rhea" id="RHEA-COMP:20101"/>
        <dbReference type="ChEBI" id="CHEBI:15378"/>
        <dbReference type="ChEBI" id="CHEBI:30616"/>
        <dbReference type="ChEBI" id="CHEBI:46858"/>
        <dbReference type="ChEBI" id="CHEBI:61978"/>
        <dbReference type="ChEBI" id="CHEBI:456216"/>
        <dbReference type="EC" id="2.7.10.1"/>
    </reaction>
</comment>
<keyword evidence="6" id="KW-0677">Repeat</keyword>
<evidence type="ECO:0000256" key="1">
    <source>
        <dbReference type="ARBA" id="ARBA00004479"/>
    </source>
</evidence>
<dbReference type="SUPFAM" id="SSF56112">
    <property type="entry name" value="Protein kinase-like (PK-like)"/>
    <property type="match status" value="1"/>
</dbReference>
<evidence type="ECO:0000256" key="6">
    <source>
        <dbReference type="ARBA" id="ARBA00022737"/>
    </source>
</evidence>
<keyword evidence="16" id="KW-1185">Reference proteome</keyword>
<keyword evidence="4" id="KW-0812">Transmembrane</keyword>
<feature type="domain" description="Protein kinase" evidence="14">
    <location>
        <begin position="1"/>
        <end position="104"/>
    </location>
</feature>
<dbReference type="Pfam" id="PF07714">
    <property type="entry name" value="PK_Tyr_Ser-Thr"/>
    <property type="match status" value="1"/>
</dbReference>
<dbReference type="PRINTS" id="PR00109">
    <property type="entry name" value="TYRKINASE"/>
</dbReference>
<keyword evidence="12" id="KW-0829">Tyrosine-protein kinase</keyword>
<evidence type="ECO:0000256" key="3">
    <source>
        <dbReference type="ARBA" id="ARBA00022679"/>
    </source>
</evidence>
<dbReference type="InterPro" id="IPR001245">
    <property type="entry name" value="Ser-Thr/Tyr_kinase_cat_dom"/>
</dbReference>
<evidence type="ECO:0000256" key="7">
    <source>
        <dbReference type="ARBA" id="ARBA00022741"/>
    </source>
</evidence>
<accession>A0A3P7NC23</accession>
<organism evidence="15 16">
    <name type="scientific">Dibothriocephalus latus</name>
    <name type="common">Fish tapeworm</name>
    <name type="synonym">Diphyllobothrium latum</name>
    <dbReference type="NCBI Taxonomy" id="60516"/>
    <lineage>
        <taxon>Eukaryota</taxon>
        <taxon>Metazoa</taxon>
        <taxon>Spiralia</taxon>
        <taxon>Lophotrochozoa</taxon>
        <taxon>Platyhelminthes</taxon>
        <taxon>Cestoda</taxon>
        <taxon>Eucestoda</taxon>
        <taxon>Diphyllobothriidea</taxon>
        <taxon>Diphyllobothriidae</taxon>
        <taxon>Dibothriocephalus</taxon>
    </lineage>
</organism>
<dbReference type="AlphaFoldDB" id="A0A3P7NC23"/>
<keyword evidence="7" id="KW-0547">Nucleotide-binding</keyword>
<dbReference type="PROSITE" id="PS00239">
    <property type="entry name" value="RECEPTOR_TYR_KIN_II"/>
    <property type="match status" value="1"/>
</dbReference>
<gene>
    <name evidence="15" type="ORF">DILT_LOCUS16156</name>
</gene>
<dbReference type="EMBL" id="UYRU01083255">
    <property type="protein sequence ID" value="VDN33098.1"/>
    <property type="molecule type" value="Genomic_DNA"/>
</dbReference>
<dbReference type="GO" id="GO:0004714">
    <property type="term" value="F:transmembrane receptor protein tyrosine kinase activity"/>
    <property type="evidence" value="ECO:0007669"/>
    <property type="project" value="UniProtKB-EC"/>
</dbReference>
<sequence>MVSHNHESGRIVKLCDFGLARDVYKNDYYRKRNEPKLPVRWMSPEAILEGLFTSKSDVWAYAVTCWEVMTLGADPFYGQVNLEVINLVLGGTVLARPENCPTAL</sequence>
<evidence type="ECO:0000313" key="16">
    <source>
        <dbReference type="Proteomes" id="UP000281553"/>
    </source>
</evidence>
<dbReference type="InterPro" id="IPR050122">
    <property type="entry name" value="RTK"/>
</dbReference>
<evidence type="ECO:0000313" key="15">
    <source>
        <dbReference type="EMBL" id="VDN33098.1"/>
    </source>
</evidence>
<keyword evidence="8" id="KW-0418">Kinase</keyword>
<dbReference type="Proteomes" id="UP000281553">
    <property type="component" value="Unassembled WGS sequence"/>
</dbReference>
<protein>
    <recommendedName>
        <fullName evidence="2">receptor protein-tyrosine kinase</fullName>
        <ecNumber evidence="2">2.7.10.1</ecNumber>
    </recommendedName>
</protein>
<dbReference type="PROSITE" id="PS50011">
    <property type="entry name" value="PROTEIN_KINASE_DOM"/>
    <property type="match status" value="1"/>
</dbReference>
<comment type="subcellular location">
    <subcellularLocation>
        <location evidence="1">Membrane</location>
        <topology evidence="1">Single-pass type I membrane protein</topology>
    </subcellularLocation>
</comment>
<name>A0A3P7NC23_DIBLA</name>
<evidence type="ECO:0000256" key="4">
    <source>
        <dbReference type="ARBA" id="ARBA00022692"/>
    </source>
</evidence>
<evidence type="ECO:0000256" key="9">
    <source>
        <dbReference type="ARBA" id="ARBA00022840"/>
    </source>
</evidence>
<evidence type="ECO:0000256" key="2">
    <source>
        <dbReference type="ARBA" id="ARBA00011902"/>
    </source>
</evidence>
<dbReference type="PANTHER" id="PTHR24416:SF525">
    <property type="entry name" value="INSULIN-LIKE RECEPTOR"/>
    <property type="match status" value="1"/>
</dbReference>
<evidence type="ECO:0000256" key="11">
    <source>
        <dbReference type="ARBA" id="ARBA00023136"/>
    </source>
</evidence>
<dbReference type="EC" id="2.7.10.1" evidence="2"/>
<dbReference type="Gene3D" id="1.10.510.10">
    <property type="entry name" value="Transferase(Phosphotransferase) domain 1"/>
    <property type="match status" value="1"/>
</dbReference>
<evidence type="ECO:0000256" key="13">
    <source>
        <dbReference type="ARBA" id="ARBA00051243"/>
    </source>
</evidence>
<dbReference type="PANTHER" id="PTHR24416">
    <property type="entry name" value="TYROSINE-PROTEIN KINASE RECEPTOR"/>
    <property type="match status" value="1"/>
</dbReference>
<keyword evidence="5" id="KW-0732">Signal</keyword>
<reference evidence="15 16" key="1">
    <citation type="submission" date="2018-11" db="EMBL/GenBank/DDBJ databases">
        <authorList>
            <consortium name="Pathogen Informatics"/>
        </authorList>
    </citation>
    <scope>NUCLEOTIDE SEQUENCE [LARGE SCALE GENOMIC DNA]</scope>
</reference>
<dbReference type="GO" id="GO:0005524">
    <property type="term" value="F:ATP binding"/>
    <property type="evidence" value="ECO:0007669"/>
    <property type="project" value="UniProtKB-KW"/>
</dbReference>